<keyword evidence="2 4" id="KW-0195">Cyclin</keyword>
<dbReference type="PANTHER" id="PTHR10177">
    <property type="entry name" value="CYCLINS"/>
    <property type="match status" value="1"/>
</dbReference>
<comment type="caution">
    <text evidence="8">The sequence shown here is derived from an EMBL/GenBank/DDBJ whole genome shotgun (WGS) entry which is preliminary data.</text>
</comment>
<evidence type="ECO:0000259" key="7">
    <source>
        <dbReference type="SMART" id="SM01332"/>
    </source>
</evidence>
<dbReference type="PROSITE" id="PS00292">
    <property type="entry name" value="CYCLINS"/>
    <property type="match status" value="1"/>
</dbReference>
<organism evidence="8 9">
    <name type="scientific">Neolecta irregularis (strain DAH-3)</name>
    <dbReference type="NCBI Taxonomy" id="1198029"/>
    <lineage>
        <taxon>Eukaryota</taxon>
        <taxon>Fungi</taxon>
        <taxon>Dikarya</taxon>
        <taxon>Ascomycota</taxon>
        <taxon>Taphrinomycotina</taxon>
        <taxon>Neolectales</taxon>
        <taxon>Neolectaceae</taxon>
        <taxon>Neolecta</taxon>
    </lineage>
</organism>
<dbReference type="CDD" id="cd20512">
    <property type="entry name" value="CYCLIN_CLBs_yeast_rpt2"/>
    <property type="match status" value="1"/>
</dbReference>
<name>A0A1U7LKG7_NEOID</name>
<dbReference type="InterPro" id="IPR004367">
    <property type="entry name" value="Cyclin_C-dom"/>
</dbReference>
<evidence type="ECO:0000256" key="3">
    <source>
        <dbReference type="ARBA" id="ARBA00023306"/>
    </source>
</evidence>
<dbReference type="Gene3D" id="1.10.472.10">
    <property type="entry name" value="Cyclin-like"/>
    <property type="match status" value="2"/>
</dbReference>
<protein>
    <submittedName>
        <fullName evidence="8">G2/mitotic-specific cyclin-4</fullName>
    </submittedName>
</protein>
<feature type="region of interest" description="Disordered" evidence="5">
    <location>
        <begin position="63"/>
        <end position="101"/>
    </location>
</feature>
<evidence type="ECO:0000313" key="8">
    <source>
        <dbReference type="EMBL" id="OLL23156.1"/>
    </source>
</evidence>
<dbReference type="FunFam" id="1.10.472.10:FF:000001">
    <property type="entry name" value="G2/mitotic-specific cyclin"/>
    <property type="match status" value="1"/>
</dbReference>
<reference evidence="8 9" key="1">
    <citation type="submission" date="2016-04" db="EMBL/GenBank/DDBJ databases">
        <title>Evolutionary innovation and constraint leading to complex multicellularity in the Ascomycota.</title>
        <authorList>
            <person name="Cisse O."/>
            <person name="Nguyen A."/>
            <person name="Hewitt D.A."/>
            <person name="Jedd G."/>
            <person name="Stajich J.E."/>
        </authorList>
    </citation>
    <scope>NUCLEOTIDE SEQUENCE [LARGE SCALE GENOMIC DNA]</scope>
    <source>
        <strain evidence="8 9">DAH-3</strain>
    </source>
</reference>
<dbReference type="STRING" id="1198029.A0A1U7LKG7"/>
<evidence type="ECO:0000256" key="5">
    <source>
        <dbReference type="SAM" id="MobiDB-lite"/>
    </source>
</evidence>
<feature type="compositionally biased region" description="Polar residues" evidence="5">
    <location>
        <begin position="79"/>
        <end position="89"/>
    </location>
</feature>
<dbReference type="SMART" id="SM01332">
    <property type="entry name" value="Cyclin_C"/>
    <property type="match status" value="1"/>
</dbReference>
<keyword evidence="1" id="KW-0132">Cell division</keyword>
<evidence type="ECO:0000256" key="1">
    <source>
        <dbReference type="ARBA" id="ARBA00022618"/>
    </source>
</evidence>
<dbReference type="OrthoDB" id="5590282at2759"/>
<dbReference type="InterPro" id="IPR006671">
    <property type="entry name" value="Cyclin_N"/>
</dbReference>
<feature type="region of interest" description="Disordered" evidence="5">
    <location>
        <begin position="251"/>
        <end position="278"/>
    </location>
</feature>
<evidence type="ECO:0000259" key="6">
    <source>
        <dbReference type="SMART" id="SM00385"/>
    </source>
</evidence>
<dbReference type="InterPro" id="IPR013763">
    <property type="entry name" value="Cyclin-like_dom"/>
</dbReference>
<dbReference type="GO" id="GO:0051301">
    <property type="term" value="P:cell division"/>
    <property type="evidence" value="ECO:0007669"/>
    <property type="project" value="UniProtKB-KW"/>
</dbReference>
<dbReference type="InterPro" id="IPR039361">
    <property type="entry name" value="Cyclin"/>
</dbReference>
<dbReference type="InterPro" id="IPR048258">
    <property type="entry name" value="Cyclins_cyclin-box"/>
</dbReference>
<feature type="non-terminal residue" evidence="8">
    <location>
        <position position="1"/>
    </location>
</feature>
<dbReference type="SUPFAM" id="SSF47954">
    <property type="entry name" value="Cyclin-like"/>
    <property type="match status" value="2"/>
</dbReference>
<accession>A0A1U7LKG7</accession>
<dbReference type="SMART" id="SM00385">
    <property type="entry name" value="CYCLIN"/>
    <property type="match status" value="2"/>
</dbReference>
<evidence type="ECO:0000256" key="2">
    <source>
        <dbReference type="ARBA" id="ARBA00023127"/>
    </source>
</evidence>
<feature type="domain" description="Cyclin C-terminal" evidence="7">
    <location>
        <begin position="474"/>
        <end position="589"/>
    </location>
</feature>
<proteinExistence type="inferred from homology"/>
<dbReference type="Pfam" id="PF02984">
    <property type="entry name" value="Cyclin_C"/>
    <property type="match status" value="1"/>
</dbReference>
<dbReference type="Pfam" id="PF00134">
    <property type="entry name" value="Cyclin_N"/>
    <property type="match status" value="1"/>
</dbReference>
<feature type="domain" description="Cyclin-like" evidence="6">
    <location>
        <begin position="381"/>
        <end position="465"/>
    </location>
</feature>
<gene>
    <name evidence="8" type="ORF">NEOLI_000580</name>
</gene>
<evidence type="ECO:0000313" key="9">
    <source>
        <dbReference type="Proteomes" id="UP000186594"/>
    </source>
</evidence>
<dbReference type="Proteomes" id="UP000186594">
    <property type="component" value="Unassembled WGS sequence"/>
</dbReference>
<keyword evidence="9" id="KW-1185">Reference proteome</keyword>
<feature type="domain" description="Cyclin-like" evidence="6">
    <location>
        <begin position="478"/>
        <end position="559"/>
    </location>
</feature>
<evidence type="ECO:0000256" key="4">
    <source>
        <dbReference type="RuleBase" id="RU000383"/>
    </source>
</evidence>
<dbReference type="AlphaFoldDB" id="A0A1U7LKG7"/>
<dbReference type="EMBL" id="LXFE01002252">
    <property type="protein sequence ID" value="OLL23156.1"/>
    <property type="molecule type" value="Genomic_DNA"/>
</dbReference>
<dbReference type="CDD" id="cd20568">
    <property type="entry name" value="CYCLIN_CLBs_yeast_rpt1"/>
    <property type="match status" value="1"/>
</dbReference>
<dbReference type="InterPro" id="IPR036915">
    <property type="entry name" value="Cyclin-like_sf"/>
</dbReference>
<sequence length="597" mass="66939">HRIHRIHRLHTSVLSAVTTRLPAPAVNKYLPGPLCSILLCHAYCCISAYSHLDTPASTTARGHAQHAHSVISHSVPVSDASQIPPSRINTPKHPPSPFLSTTIRRVPQHSQGLPEHKPRPPPLPLAVIPSHHRHPNMASQGVCLLSLSPMLQLPNERLCLPPQPPLLIPHLQLANKNILPGARGLSRLCTSSSLPMSLDSSLSIALRRPALRVKDENQIAKQQPLKIVSTKSKVVNALKGGAKRTALGDVSNATKTHARKASNRQPLAPKATRSRTASKEIDMITTSPVKKEMDIDTIDKTHPLPKCPVGPECLPADQVELAAIRQHFVDEKDEWDTTMVAEYSDEIFDYMHELEAKMMPTPGYMSQQNEIEWSMRSILIDWLIQVHARFHLLPETLFLCINYIDRFLSSKLVSLQKLQLVGATALFVAAKYEEIQCPSVHEIVYMVDHGYTADEILKAERFMVNMLNFELGYPGPMSFLRRISKADDYDLDTRTLAKYVLEVTLMDERFVGALPSFAAAASHCLSRRMLSKGEWTPAHVFYSGYTESQLSAPIEVLLDCLRYPTDHHSAVYEKYSDRKFKKAARFVEEWMLSEEHV</sequence>
<keyword evidence="3" id="KW-0131">Cell cycle</keyword>
<comment type="similarity">
    <text evidence="4">Belongs to the cyclin family.</text>
</comment>